<dbReference type="EMBL" id="QWGR01000005">
    <property type="protein sequence ID" value="RIJ48355.1"/>
    <property type="molecule type" value="Genomic_DNA"/>
</dbReference>
<dbReference type="GO" id="GO:0008483">
    <property type="term" value="F:transaminase activity"/>
    <property type="evidence" value="ECO:0007669"/>
    <property type="project" value="UniProtKB-KW"/>
</dbReference>
<keyword evidence="1 3" id="KW-0808">Transferase</keyword>
<reference evidence="3 4" key="1">
    <citation type="submission" date="2018-08" db="EMBL/GenBank/DDBJ databases">
        <title>Pallidiluteibacterium maritimus gen. nov., sp. nov., isolated from coastal sediment.</title>
        <authorList>
            <person name="Zhou L.Y."/>
        </authorList>
    </citation>
    <scope>NUCLEOTIDE SEQUENCE [LARGE SCALE GENOMIC DNA]</scope>
    <source>
        <strain evidence="3 4">XSD2</strain>
    </source>
</reference>
<gene>
    <name evidence="3" type="ORF">D1614_11550</name>
</gene>
<dbReference type="InterPro" id="IPR015424">
    <property type="entry name" value="PyrdxlP-dep_Trfase"/>
</dbReference>
<dbReference type="Gene3D" id="3.90.1150.10">
    <property type="entry name" value="Aspartate Aminotransferase, domain 1"/>
    <property type="match status" value="1"/>
</dbReference>
<dbReference type="AlphaFoldDB" id="A0A399T0Y1"/>
<keyword evidence="4" id="KW-1185">Reference proteome</keyword>
<comment type="caution">
    <text evidence="3">The sequence shown here is derived from an EMBL/GenBank/DDBJ whole genome shotgun (WGS) entry which is preliminary data.</text>
</comment>
<organism evidence="3 4">
    <name type="scientific">Maribellus luteus</name>
    <dbReference type="NCBI Taxonomy" id="2305463"/>
    <lineage>
        <taxon>Bacteria</taxon>
        <taxon>Pseudomonadati</taxon>
        <taxon>Bacteroidota</taxon>
        <taxon>Bacteroidia</taxon>
        <taxon>Marinilabiliales</taxon>
        <taxon>Prolixibacteraceae</taxon>
        <taxon>Maribellus</taxon>
    </lineage>
</organism>
<sequence>MDKNRLKIDRYLFDETSHSPSLVDIVGEDRLDQVVDFCFIENPYFPGKALLRKIQQKLPVLIKFYPSSNPVLAQKELASVVHAQPEHLVIGNGATELITIIQSQLVSEMGIPVPTFSEYIEKLEHSGKVKLFQLPHEKGYQLDLDAYAEWLEQEKPDTALIINPGNPTGQLIGLDEMLGFLRRMQHLKLILVDESFIDFAADEIPSLIPHVAEFPNLIIVRSMSKHCGVPGLRLGYCCTANEVFLRKIRNVLPVWNINTLAEYFLTQLRETDKEYHVARNKVIADVDLLFNQLKGIDGFEVYPTGSNFILLKIKGGSTAYDVQMRLLEEFGVYVRDCSNKTGMDKFHIRVSSKGRKKDKVLVEALRQISKELGKPQSGFE</sequence>
<dbReference type="CDD" id="cd00609">
    <property type="entry name" value="AAT_like"/>
    <property type="match status" value="1"/>
</dbReference>
<evidence type="ECO:0000313" key="3">
    <source>
        <dbReference type="EMBL" id="RIJ48355.1"/>
    </source>
</evidence>
<dbReference type="SUPFAM" id="SSF53383">
    <property type="entry name" value="PLP-dependent transferases"/>
    <property type="match status" value="1"/>
</dbReference>
<proteinExistence type="inferred from homology"/>
<dbReference type="Gene3D" id="3.40.640.10">
    <property type="entry name" value="Type I PLP-dependent aspartate aminotransferase-like (Major domain)"/>
    <property type="match status" value="1"/>
</dbReference>
<comment type="similarity">
    <text evidence="1">Belongs to the class-I pyridoxal-phosphate-dependent aminotransferase family.</text>
</comment>
<dbReference type="OrthoDB" id="9813880at2"/>
<dbReference type="PANTHER" id="PTHR42885">
    <property type="entry name" value="HISTIDINOL-PHOSPHATE AMINOTRANSFERASE-RELATED"/>
    <property type="match status" value="1"/>
</dbReference>
<dbReference type="GO" id="GO:0030170">
    <property type="term" value="F:pyridoxal phosphate binding"/>
    <property type="evidence" value="ECO:0007669"/>
    <property type="project" value="InterPro"/>
</dbReference>
<dbReference type="Pfam" id="PF00155">
    <property type="entry name" value="Aminotran_1_2"/>
    <property type="match status" value="1"/>
</dbReference>
<protein>
    <recommendedName>
        <fullName evidence="1">Aminotransferase</fullName>
        <ecNumber evidence="1">2.6.1.-</ecNumber>
    </recommendedName>
</protein>
<dbReference type="InterPro" id="IPR015422">
    <property type="entry name" value="PyrdxlP-dep_Trfase_small"/>
</dbReference>
<evidence type="ECO:0000256" key="1">
    <source>
        <dbReference type="RuleBase" id="RU000481"/>
    </source>
</evidence>
<dbReference type="EC" id="2.6.1.-" evidence="1"/>
<dbReference type="InterPro" id="IPR004838">
    <property type="entry name" value="NHTrfase_class1_PyrdxlP-BS"/>
</dbReference>
<accession>A0A399T0Y1</accession>
<feature type="domain" description="Aminotransferase class I/classII large" evidence="2">
    <location>
        <begin position="35"/>
        <end position="358"/>
    </location>
</feature>
<evidence type="ECO:0000259" key="2">
    <source>
        <dbReference type="Pfam" id="PF00155"/>
    </source>
</evidence>
<name>A0A399T0Y1_9BACT</name>
<comment type="cofactor">
    <cofactor evidence="1">
        <name>pyridoxal 5'-phosphate</name>
        <dbReference type="ChEBI" id="CHEBI:597326"/>
    </cofactor>
</comment>
<dbReference type="PROSITE" id="PS00105">
    <property type="entry name" value="AA_TRANSFER_CLASS_1"/>
    <property type="match status" value="1"/>
</dbReference>
<dbReference type="RefSeq" id="WP_119438087.1">
    <property type="nucleotide sequence ID" value="NZ_QWGR01000005.1"/>
</dbReference>
<evidence type="ECO:0000313" key="4">
    <source>
        <dbReference type="Proteomes" id="UP000265926"/>
    </source>
</evidence>
<dbReference type="InterPro" id="IPR004839">
    <property type="entry name" value="Aminotransferase_I/II_large"/>
</dbReference>
<keyword evidence="1 3" id="KW-0032">Aminotransferase</keyword>
<dbReference type="Proteomes" id="UP000265926">
    <property type="component" value="Unassembled WGS sequence"/>
</dbReference>
<dbReference type="InterPro" id="IPR015421">
    <property type="entry name" value="PyrdxlP-dep_Trfase_major"/>
</dbReference>